<proteinExistence type="predicted"/>
<feature type="region of interest" description="Disordered" evidence="1">
    <location>
        <begin position="1"/>
        <end position="35"/>
    </location>
</feature>
<accession>A0AAW1Y3Y7</accession>
<feature type="compositionally biased region" description="Basic and acidic residues" evidence="1">
    <location>
        <begin position="12"/>
        <end position="32"/>
    </location>
</feature>
<protein>
    <submittedName>
        <fullName evidence="2">Uncharacterized protein</fullName>
    </submittedName>
</protein>
<gene>
    <name evidence="2" type="ORF">M0R45_009132</name>
</gene>
<organism evidence="2 3">
    <name type="scientific">Rubus argutus</name>
    <name type="common">Southern blackberry</name>
    <dbReference type="NCBI Taxonomy" id="59490"/>
    <lineage>
        <taxon>Eukaryota</taxon>
        <taxon>Viridiplantae</taxon>
        <taxon>Streptophyta</taxon>
        <taxon>Embryophyta</taxon>
        <taxon>Tracheophyta</taxon>
        <taxon>Spermatophyta</taxon>
        <taxon>Magnoliopsida</taxon>
        <taxon>eudicotyledons</taxon>
        <taxon>Gunneridae</taxon>
        <taxon>Pentapetalae</taxon>
        <taxon>rosids</taxon>
        <taxon>fabids</taxon>
        <taxon>Rosales</taxon>
        <taxon>Rosaceae</taxon>
        <taxon>Rosoideae</taxon>
        <taxon>Rosoideae incertae sedis</taxon>
        <taxon>Rubus</taxon>
    </lineage>
</organism>
<evidence type="ECO:0000256" key="1">
    <source>
        <dbReference type="SAM" id="MobiDB-lite"/>
    </source>
</evidence>
<comment type="caution">
    <text evidence="2">The sequence shown here is derived from an EMBL/GenBank/DDBJ whole genome shotgun (WGS) entry which is preliminary data.</text>
</comment>
<evidence type="ECO:0000313" key="3">
    <source>
        <dbReference type="Proteomes" id="UP001457282"/>
    </source>
</evidence>
<evidence type="ECO:0000313" key="2">
    <source>
        <dbReference type="EMBL" id="KAK9943527.1"/>
    </source>
</evidence>
<keyword evidence="3" id="KW-1185">Reference proteome</keyword>
<reference evidence="2 3" key="1">
    <citation type="journal article" date="2023" name="G3 (Bethesda)">
        <title>A chromosome-length genome assembly and annotation of blackberry (Rubus argutus, cv. 'Hillquist').</title>
        <authorList>
            <person name="Bruna T."/>
            <person name="Aryal R."/>
            <person name="Dudchenko O."/>
            <person name="Sargent D.J."/>
            <person name="Mead D."/>
            <person name="Buti M."/>
            <person name="Cavallini A."/>
            <person name="Hytonen T."/>
            <person name="Andres J."/>
            <person name="Pham M."/>
            <person name="Weisz D."/>
            <person name="Mascagni F."/>
            <person name="Usai G."/>
            <person name="Natali L."/>
            <person name="Bassil N."/>
            <person name="Fernandez G.E."/>
            <person name="Lomsadze A."/>
            <person name="Armour M."/>
            <person name="Olukolu B."/>
            <person name="Poorten T."/>
            <person name="Britton C."/>
            <person name="Davik J."/>
            <person name="Ashrafi H."/>
            <person name="Aiden E.L."/>
            <person name="Borodovsky M."/>
            <person name="Worthington M."/>
        </authorList>
    </citation>
    <scope>NUCLEOTIDE SEQUENCE [LARGE SCALE GENOMIC DNA]</scope>
    <source>
        <strain evidence="2">PI 553951</strain>
    </source>
</reference>
<dbReference type="Proteomes" id="UP001457282">
    <property type="component" value="Unassembled WGS sequence"/>
</dbReference>
<name>A0AAW1Y3Y7_RUBAR</name>
<dbReference type="EMBL" id="JBEDUW010000002">
    <property type="protein sequence ID" value="KAK9943527.1"/>
    <property type="molecule type" value="Genomic_DNA"/>
</dbReference>
<dbReference type="AlphaFoldDB" id="A0AAW1Y3Y7"/>
<sequence length="96" mass="10705">MIPSLAKSKHVVSKDRPKSSFYQHRHEHDHTVGAKIKPAHYRAKSPIFASIKSPALDLGNQFAILETVPNEIFANVVESVVVPMVKECIEGSSLWK</sequence>